<comment type="caution">
    <text evidence="2">The sequence shown here is derived from an EMBL/GenBank/DDBJ whole genome shotgun (WGS) entry which is preliminary data.</text>
</comment>
<feature type="transmembrane region" description="Helical" evidence="1">
    <location>
        <begin position="31"/>
        <end position="55"/>
    </location>
</feature>
<accession>A0A7J9IJJ1</accession>
<evidence type="ECO:0000256" key="1">
    <source>
        <dbReference type="SAM" id="Phobius"/>
    </source>
</evidence>
<keyword evidence="1" id="KW-0812">Transmembrane</keyword>
<keyword evidence="1" id="KW-0472">Membrane</keyword>
<keyword evidence="3" id="KW-1185">Reference proteome</keyword>
<gene>
    <name evidence="2" type="ORF">Goarm_018228</name>
</gene>
<evidence type="ECO:0000313" key="3">
    <source>
        <dbReference type="Proteomes" id="UP000593575"/>
    </source>
</evidence>
<keyword evidence="1" id="KW-1133">Transmembrane helix</keyword>
<reference evidence="2 3" key="1">
    <citation type="journal article" date="2019" name="Genome Biol. Evol.">
        <title>Insights into the evolution of the New World diploid cottons (Gossypium, subgenus Houzingenia) based on genome sequencing.</title>
        <authorList>
            <person name="Grover C.E."/>
            <person name="Arick M.A. 2nd"/>
            <person name="Thrash A."/>
            <person name="Conover J.L."/>
            <person name="Sanders W.S."/>
            <person name="Peterson D.G."/>
            <person name="Frelichowski J.E."/>
            <person name="Scheffler J.A."/>
            <person name="Scheffler B.E."/>
            <person name="Wendel J.F."/>
        </authorList>
    </citation>
    <scope>NUCLEOTIDE SEQUENCE [LARGE SCALE GENOMIC DNA]</scope>
    <source>
        <strain evidence="2">6</strain>
        <tissue evidence="2">Leaf</tissue>
    </source>
</reference>
<dbReference type="EMBL" id="JABFAE010000001">
    <property type="protein sequence ID" value="MBA0821365.1"/>
    <property type="molecule type" value="Genomic_DNA"/>
</dbReference>
<evidence type="ECO:0000313" key="2">
    <source>
        <dbReference type="EMBL" id="MBA0821365.1"/>
    </source>
</evidence>
<sequence length="88" mass="9824">MNRKYLEDPCVWVESNTTTLSILSSHAEIGLGWLLIFSLFSSVADIFFSLFGGNATLYKLSCTGRSVTLLTFHVLPFCLLVILWMAMA</sequence>
<protein>
    <submittedName>
        <fullName evidence="2">Uncharacterized protein</fullName>
    </submittedName>
</protein>
<name>A0A7J9IJJ1_9ROSI</name>
<feature type="transmembrane region" description="Helical" evidence="1">
    <location>
        <begin position="67"/>
        <end position="87"/>
    </location>
</feature>
<organism evidence="2 3">
    <name type="scientific">Gossypium armourianum</name>
    <dbReference type="NCBI Taxonomy" id="34283"/>
    <lineage>
        <taxon>Eukaryota</taxon>
        <taxon>Viridiplantae</taxon>
        <taxon>Streptophyta</taxon>
        <taxon>Embryophyta</taxon>
        <taxon>Tracheophyta</taxon>
        <taxon>Spermatophyta</taxon>
        <taxon>Magnoliopsida</taxon>
        <taxon>eudicotyledons</taxon>
        <taxon>Gunneridae</taxon>
        <taxon>Pentapetalae</taxon>
        <taxon>rosids</taxon>
        <taxon>malvids</taxon>
        <taxon>Malvales</taxon>
        <taxon>Malvaceae</taxon>
        <taxon>Malvoideae</taxon>
        <taxon>Gossypium</taxon>
    </lineage>
</organism>
<dbReference type="AlphaFoldDB" id="A0A7J9IJJ1"/>
<dbReference type="Proteomes" id="UP000593575">
    <property type="component" value="Unassembled WGS sequence"/>
</dbReference>
<proteinExistence type="predicted"/>